<dbReference type="EMBL" id="RQXT01000004">
    <property type="protein sequence ID" value="RRI05822.1"/>
    <property type="molecule type" value="Genomic_DNA"/>
</dbReference>
<dbReference type="OrthoDB" id="9806505at2"/>
<feature type="chain" id="PRO_5018150878" evidence="3">
    <location>
        <begin position="32"/>
        <end position="198"/>
    </location>
</feature>
<dbReference type="PROSITE" id="PS50902">
    <property type="entry name" value="FLAVODOXIN_LIKE"/>
    <property type="match status" value="1"/>
</dbReference>
<organism evidence="5 6">
    <name type="scientific">Mesorhizobium tamadayense</name>
    <dbReference type="NCBI Taxonomy" id="425306"/>
    <lineage>
        <taxon>Bacteria</taxon>
        <taxon>Pseudomonadati</taxon>
        <taxon>Pseudomonadota</taxon>
        <taxon>Alphaproteobacteria</taxon>
        <taxon>Hyphomicrobiales</taxon>
        <taxon>Phyllobacteriaceae</taxon>
        <taxon>Mesorhizobium</taxon>
    </lineage>
</organism>
<dbReference type="PROSITE" id="PS51318">
    <property type="entry name" value="TAT"/>
    <property type="match status" value="1"/>
</dbReference>
<dbReference type="GO" id="GO:0010181">
    <property type="term" value="F:FMN binding"/>
    <property type="evidence" value="ECO:0007669"/>
    <property type="project" value="InterPro"/>
</dbReference>
<evidence type="ECO:0000259" key="4">
    <source>
        <dbReference type="PROSITE" id="PS50902"/>
    </source>
</evidence>
<dbReference type="PANTHER" id="PTHR39201">
    <property type="entry name" value="EXPORTED PROTEIN-RELATED"/>
    <property type="match status" value="1"/>
</dbReference>
<dbReference type="RefSeq" id="WP_124996234.1">
    <property type="nucleotide sequence ID" value="NZ_RQXT01000004.1"/>
</dbReference>
<dbReference type="Pfam" id="PF12682">
    <property type="entry name" value="Flavodoxin_4"/>
    <property type="match status" value="1"/>
</dbReference>
<dbReference type="InterPro" id="IPR006311">
    <property type="entry name" value="TAT_signal"/>
</dbReference>
<proteinExistence type="predicted"/>
<dbReference type="AlphaFoldDB" id="A0A3P3G5K9"/>
<dbReference type="InterPro" id="IPR029039">
    <property type="entry name" value="Flavoprotein-like_sf"/>
</dbReference>
<reference evidence="5 6" key="1">
    <citation type="submission" date="2018-11" db="EMBL/GenBank/DDBJ databases">
        <title>the genome of Mesorhizobium tamadayense DSM 28320.</title>
        <authorList>
            <person name="Gao J."/>
        </authorList>
    </citation>
    <scope>NUCLEOTIDE SEQUENCE [LARGE SCALE GENOMIC DNA]</scope>
    <source>
        <strain evidence="5 6">DSM 28320</strain>
    </source>
</reference>
<dbReference type="Gene3D" id="3.40.50.360">
    <property type="match status" value="1"/>
</dbReference>
<evidence type="ECO:0000313" key="5">
    <source>
        <dbReference type="EMBL" id="RRI05822.1"/>
    </source>
</evidence>
<keyword evidence="6" id="KW-1185">Reference proteome</keyword>
<keyword evidence="1" id="KW-0285">Flavoprotein</keyword>
<gene>
    <name evidence="5" type="ORF">EH240_04560</name>
</gene>
<accession>A0A3P3G5K9</accession>
<sequence>MSQLNRMSRRGALMSALALPLGAGLSLPAGASTARRAGDTKVLVAYYTRTGNTRVIAGQIGRALGADVFEIRTADPYPEDYEEQVAVAQQQRDSGFEPLLAATVPDVKSNETVFLGFPIWGMTAPSVIRSFLSQHDLSGRTLVPFITHGGYGLGQSLDVLAEHAPRARLVEGFSKQCDQERETLQEVTNWLGRINVRG</sequence>
<keyword evidence="3" id="KW-0732">Signal</keyword>
<feature type="signal peptide" evidence="3">
    <location>
        <begin position="1"/>
        <end position="31"/>
    </location>
</feature>
<dbReference type="PANTHER" id="PTHR39201:SF1">
    <property type="entry name" value="FLAVODOXIN-LIKE DOMAIN-CONTAINING PROTEIN"/>
    <property type="match status" value="1"/>
</dbReference>
<dbReference type="InterPro" id="IPR008254">
    <property type="entry name" value="Flavodoxin/NO_synth"/>
</dbReference>
<comment type="caution">
    <text evidence="5">The sequence shown here is derived from an EMBL/GenBank/DDBJ whole genome shotgun (WGS) entry which is preliminary data.</text>
</comment>
<feature type="domain" description="Flavodoxin-like" evidence="4">
    <location>
        <begin position="42"/>
        <end position="195"/>
    </location>
</feature>
<evidence type="ECO:0000256" key="3">
    <source>
        <dbReference type="SAM" id="SignalP"/>
    </source>
</evidence>
<keyword evidence="2" id="KW-0288">FMN</keyword>
<name>A0A3P3G5K9_9HYPH</name>
<dbReference type="SUPFAM" id="SSF52218">
    <property type="entry name" value="Flavoproteins"/>
    <property type="match status" value="1"/>
</dbReference>
<evidence type="ECO:0000313" key="6">
    <source>
        <dbReference type="Proteomes" id="UP000273786"/>
    </source>
</evidence>
<protein>
    <submittedName>
        <fullName evidence="5">Flavodoxin</fullName>
    </submittedName>
</protein>
<evidence type="ECO:0000256" key="1">
    <source>
        <dbReference type="ARBA" id="ARBA00022630"/>
    </source>
</evidence>
<dbReference type="Proteomes" id="UP000273786">
    <property type="component" value="Unassembled WGS sequence"/>
</dbReference>
<evidence type="ECO:0000256" key="2">
    <source>
        <dbReference type="ARBA" id="ARBA00022643"/>
    </source>
</evidence>